<dbReference type="AlphaFoldDB" id="A0A3Q9FTF7"/>
<feature type="chain" id="PRO_5018545046" description="Lipoprotein" evidence="1">
    <location>
        <begin position="22"/>
        <end position="114"/>
    </location>
</feature>
<accession>A0A3Q9FTF7</accession>
<evidence type="ECO:0000313" key="3">
    <source>
        <dbReference type="Proteomes" id="UP000267268"/>
    </source>
</evidence>
<dbReference type="KEGG" id="fll:EI427_18040"/>
<feature type="signal peptide" evidence="1">
    <location>
        <begin position="1"/>
        <end position="21"/>
    </location>
</feature>
<gene>
    <name evidence="2" type="ORF">EI427_18040</name>
</gene>
<dbReference type="EMBL" id="CP034562">
    <property type="protein sequence ID" value="AZQ64059.1"/>
    <property type="molecule type" value="Genomic_DNA"/>
</dbReference>
<sequence length="114" mass="12356">MKNLFTFLLLSVMAFSFVSCGDEDEVAACDTTQVMVDLLDATEKYQAIVDEDDVTCEEIKSASKDLNDFVNSNRSCIDDAIDAGSDTTEEAEEAKAQIDFAQAILEAALIAPCI</sequence>
<keyword evidence="1" id="KW-0732">Signal</keyword>
<dbReference type="OrthoDB" id="2111471at2"/>
<organism evidence="2 3">
    <name type="scientific">Flammeovirga pectinis</name>
    <dbReference type="NCBI Taxonomy" id="2494373"/>
    <lineage>
        <taxon>Bacteria</taxon>
        <taxon>Pseudomonadati</taxon>
        <taxon>Bacteroidota</taxon>
        <taxon>Cytophagia</taxon>
        <taxon>Cytophagales</taxon>
        <taxon>Flammeovirgaceae</taxon>
        <taxon>Flammeovirga</taxon>
    </lineage>
</organism>
<evidence type="ECO:0008006" key="4">
    <source>
        <dbReference type="Google" id="ProtNLM"/>
    </source>
</evidence>
<dbReference type="PROSITE" id="PS51257">
    <property type="entry name" value="PROKAR_LIPOPROTEIN"/>
    <property type="match status" value="1"/>
</dbReference>
<protein>
    <recommendedName>
        <fullName evidence="4">Lipoprotein</fullName>
    </recommendedName>
</protein>
<evidence type="ECO:0000313" key="2">
    <source>
        <dbReference type="EMBL" id="AZQ64059.1"/>
    </source>
</evidence>
<dbReference type="RefSeq" id="WP_126617379.1">
    <property type="nucleotide sequence ID" value="NZ_CP034562.1"/>
</dbReference>
<keyword evidence="3" id="KW-1185">Reference proteome</keyword>
<reference evidence="2 3" key="1">
    <citation type="submission" date="2018-12" db="EMBL/GenBank/DDBJ databases">
        <title>Flammeovirga pectinis sp. nov., isolated from the gut of the Korean scallop, Patinopecten yessoensis.</title>
        <authorList>
            <person name="Bae J.-W."/>
            <person name="Jeong Y.-S."/>
            <person name="Kang W."/>
        </authorList>
    </citation>
    <scope>NUCLEOTIDE SEQUENCE [LARGE SCALE GENOMIC DNA]</scope>
    <source>
        <strain evidence="2 3">L12M1</strain>
    </source>
</reference>
<name>A0A3Q9FTF7_9BACT</name>
<proteinExistence type="predicted"/>
<evidence type="ECO:0000256" key="1">
    <source>
        <dbReference type="SAM" id="SignalP"/>
    </source>
</evidence>
<dbReference type="Proteomes" id="UP000267268">
    <property type="component" value="Chromosome 1"/>
</dbReference>